<dbReference type="EMBL" id="JAJNOC010000007">
    <property type="protein sequence ID" value="MCD2518386.1"/>
    <property type="molecule type" value="Genomic_DNA"/>
</dbReference>
<feature type="region of interest" description="Disordered" evidence="1">
    <location>
        <begin position="1"/>
        <end position="88"/>
    </location>
</feature>
<protein>
    <submittedName>
        <fullName evidence="2">Uncharacterized protein</fullName>
    </submittedName>
</protein>
<feature type="compositionally biased region" description="Low complexity" evidence="1">
    <location>
        <begin position="70"/>
        <end position="81"/>
    </location>
</feature>
<gene>
    <name evidence="2" type="ORF">LQ564_18970</name>
</gene>
<dbReference type="Proteomes" id="UP001179361">
    <property type="component" value="Unassembled WGS sequence"/>
</dbReference>
<feature type="compositionally biased region" description="Gly residues" evidence="1">
    <location>
        <begin position="48"/>
        <end position="69"/>
    </location>
</feature>
<evidence type="ECO:0000313" key="3">
    <source>
        <dbReference type="Proteomes" id="UP001179361"/>
    </source>
</evidence>
<proteinExistence type="predicted"/>
<accession>A0ABS8QBR4</accession>
<organism evidence="2 3">
    <name type="scientific">Massilia phyllostachyos</name>
    <dbReference type="NCBI Taxonomy" id="2898585"/>
    <lineage>
        <taxon>Bacteria</taxon>
        <taxon>Pseudomonadati</taxon>
        <taxon>Pseudomonadota</taxon>
        <taxon>Betaproteobacteria</taxon>
        <taxon>Burkholderiales</taxon>
        <taxon>Oxalobacteraceae</taxon>
        <taxon>Telluria group</taxon>
        <taxon>Massilia</taxon>
    </lineage>
</organism>
<dbReference type="RefSeq" id="WP_231059674.1">
    <property type="nucleotide sequence ID" value="NZ_JAJNOC010000007.1"/>
</dbReference>
<sequence length="88" mass="8891">MKLATPPRATISLARQAPDQVLAADPGRRSASPQLGAVRRRAFEDAGRGIGRPGAGGKVADGGVGGQGGQQDQARAQGAQGHVHEDSL</sequence>
<name>A0ABS8QBR4_9BURK</name>
<evidence type="ECO:0000256" key="1">
    <source>
        <dbReference type="SAM" id="MobiDB-lite"/>
    </source>
</evidence>
<reference evidence="2" key="1">
    <citation type="submission" date="2021-11" db="EMBL/GenBank/DDBJ databases">
        <title>The complete genome of Massilia sp sp. G4R7.</title>
        <authorList>
            <person name="Liu L."/>
            <person name="Yue J."/>
            <person name="Yuan J."/>
            <person name="Yang F."/>
            <person name="Li L."/>
        </authorList>
    </citation>
    <scope>NUCLEOTIDE SEQUENCE</scope>
    <source>
        <strain evidence="2">G4R7</strain>
    </source>
</reference>
<comment type="caution">
    <text evidence="2">The sequence shown here is derived from an EMBL/GenBank/DDBJ whole genome shotgun (WGS) entry which is preliminary data.</text>
</comment>
<keyword evidence="3" id="KW-1185">Reference proteome</keyword>
<evidence type="ECO:0000313" key="2">
    <source>
        <dbReference type="EMBL" id="MCD2518386.1"/>
    </source>
</evidence>